<accession>A0A224YL40</accession>
<protein>
    <submittedName>
        <fullName evidence="2">Uncharacterized protein</fullName>
    </submittedName>
</protein>
<feature type="compositionally biased region" description="Polar residues" evidence="1">
    <location>
        <begin position="137"/>
        <end position="146"/>
    </location>
</feature>
<sequence>MFKTSAYVIIIDHFASQLSVAEFHPEIFHTFFAHVVWHACNLLSTNSPQTCVSFAKRAWRLPATPRKSWYLDITPGEYAVHRTIQREELEYHDFLADVEGAILFRCSNVWKKIRCGNTLYNGRSEFPKHSDRKNPDETLNVTRISQ</sequence>
<dbReference type="EMBL" id="GFPF01003538">
    <property type="protein sequence ID" value="MAA14684.1"/>
    <property type="molecule type" value="Transcribed_RNA"/>
</dbReference>
<evidence type="ECO:0000313" key="2">
    <source>
        <dbReference type="EMBL" id="MAA14684.1"/>
    </source>
</evidence>
<feature type="region of interest" description="Disordered" evidence="1">
    <location>
        <begin position="126"/>
        <end position="146"/>
    </location>
</feature>
<proteinExistence type="predicted"/>
<dbReference type="AlphaFoldDB" id="A0A224YL40"/>
<organism evidence="2">
    <name type="scientific">Rhipicephalus zambeziensis</name>
    <dbReference type="NCBI Taxonomy" id="60191"/>
    <lineage>
        <taxon>Eukaryota</taxon>
        <taxon>Metazoa</taxon>
        <taxon>Ecdysozoa</taxon>
        <taxon>Arthropoda</taxon>
        <taxon>Chelicerata</taxon>
        <taxon>Arachnida</taxon>
        <taxon>Acari</taxon>
        <taxon>Parasitiformes</taxon>
        <taxon>Ixodida</taxon>
        <taxon>Ixodoidea</taxon>
        <taxon>Ixodidae</taxon>
        <taxon>Rhipicephalinae</taxon>
        <taxon>Rhipicephalus</taxon>
        <taxon>Rhipicephalus</taxon>
    </lineage>
</organism>
<reference evidence="2" key="1">
    <citation type="journal article" date="2017" name="Parasit. Vectors">
        <title>Sialotranscriptomics of Rhipicephalus zambeziensis reveals intricate expression profiles of secretory proteins and suggests tight temporal transcriptional regulation during blood-feeding.</title>
        <authorList>
            <person name="de Castro M.H."/>
            <person name="de Klerk D."/>
            <person name="Pienaar R."/>
            <person name="Rees D.J.G."/>
            <person name="Mans B.J."/>
        </authorList>
    </citation>
    <scope>NUCLEOTIDE SEQUENCE</scope>
    <source>
        <tissue evidence="2">Salivary glands</tissue>
    </source>
</reference>
<feature type="compositionally biased region" description="Basic and acidic residues" evidence="1">
    <location>
        <begin position="126"/>
        <end position="136"/>
    </location>
</feature>
<evidence type="ECO:0000256" key="1">
    <source>
        <dbReference type="SAM" id="MobiDB-lite"/>
    </source>
</evidence>
<name>A0A224YL40_9ACAR</name>